<sequence>MVMSRRRRWSLLAAVSSALLLIALDNSVLYTALPTLTRELGADGSASLWIVNAYPVVMAGLLLGAGTLGDRVGHVRMFHTGLVIFGAASLVATFAPTAGVLIAARALLAVGAATMMPATLALIRVTFHVERERNIAIAVWGTVSIVGAALGPIVGGVLLQAFWWGAVFLINVPIVVAALTATALIRPSNDPDPAKRWDLTSSIQAMIGLIAMVVAIKEFADPGPAWSLIAVAVMVSAVALTLFARRQRRLPHPLLDFTIFTNKAFTAGVIAAAVTMFAIGGVQLVTVQRLQLVVQFSPIESGLVVSAIMLGSVPTALLGGVILHRSGLRLLISGGLALAGLGLTLSVMTFAASLLALVIGLVISGLGLGAVIAVASTAIVGNARSRQAGMAASVEEVSWEFGNLTAVAVIGTLIGLVYSATIRLPPSAPDAARDSLTTALALPEGTPELHEAAHAAFDTGYLVVMIVITATVFAGALLTRRLLRHHGPGTPSSIQDD</sequence>
<dbReference type="Pfam" id="PF07690">
    <property type="entry name" value="MFS_1"/>
    <property type="match status" value="1"/>
</dbReference>
<dbReference type="CDD" id="cd17321">
    <property type="entry name" value="MFS_MMR_MDR_like"/>
    <property type="match status" value="1"/>
</dbReference>
<feature type="transmembrane region" description="Helical" evidence="7">
    <location>
        <begin position="303"/>
        <end position="323"/>
    </location>
</feature>
<evidence type="ECO:0000259" key="8">
    <source>
        <dbReference type="PROSITE" id="PS50850"/>
    </source>
</evidence>
<feature type="transmembrane region" description="Helical" evidence="7">
    <location>
        <begin position="197"/>
        <end position="217"/>
    </location>
</feature>
<evidence type="ECO:0000256" key="4">
    <source>
        <dbReference type="ARBA" id="ARBA00022692"/>
    </source>
</evidence>
<dbReference type="InterPro" id="IPR036259">
    <property type="entry name" value="MFS_trans_sf"/>
</dbReference>
<feature type="transmembrane region" description="Helical" evidence="7">
    <location>
        <begin position="401"/>
        <end position="420"/>
    </location>
</feature>
<feature type="transmembrane region" description="Helical" evidence="7">
    <location>
        <begin position="77"/>
        <end position="96"/>
    </location>
</feature>
<keyword evidence="6 7" id="KW-0472">Membrane</keyword>
<evidence type="ECO:0000256" key="3">
    <source>
        <dbReference type="ARBA" id="ARBA00022475"/>
    </source>
</evidence>
<feature type="transmembrane region" description="Helical" evidence="7">
    <location>
        <begin position="161"/>
        <end position="185"/>
    </location>
</feature>
<feature type="transmembrane region" description="Helical" evidence="7">
    <location>
        <begin position="459"/>
        <end position="478"/>
    </location>
</feature>
<dbReference type="PROSITE" id="PS50850">
    <property type="entry name" value="MFS"/>
    <property type="match status" value="1"/>
</dbReference>
<feature type="transmembrane region" description="Helical" evidence="7">
    <location>
        <begin position="357"/>
        <end position="380"/>
    </location>
</feature>
<proteinExistence type="predicted"/>
<dbReference type="GO" id="GO:0022857">
    <property type="term" value="F:transmembrane transporter activity"/>
    <property type="evidence" value="ECO:0007669"/>
    <property type="project" value="InterPro"/>
</dbReference>
<feature type="transmembrane region" description="Helical" evidence="7">
    <location>
        <begin position="135"/>
        <end position="155"/>
    </location>
</feature>
<evidence type="ECO:0000256" key="1">
    <source>
        <dbReference type="ARBA" id="ARBA00004651"/>
    </source>
</evidence>
<dbReference type="AlphaFoldDB" id="A0A1H1RT67"/>
<evidence type="ECO:0000313" key="9">
    <source>
        <dbReference type="EMBL" id="SDS38927.1"/>
    </source>
</evidence>
<feature type="transmembrane region" description="Helical" evidence="7">
    <location>
        <begin position="223"/>
        <end position="243"/>
    </location>
</feature>
<dbReference type="Gene3D" id="1.20.1250.20">
    <property type="entry name" value="MFS general substrate transporter like domains"/>
    <property type="match status" value="1"/>
</dbReference>
<feature type="transmembrane region" description="Helical" evidence="7">
    <location>
        <begin position="330"/>
        <end position="351"/>
    </location>
</feature>
<feature type="domain" description="Major facilitator superfamily (MFS) profile" evidence="8">
    <location>
        <begin position="11"/>
        <end position="487"/>
    </location>
</feature>
<dbReference type="GO" id="GO:0005886">
    <property type="term" value="C:plasma membrane"/>
    <property type="evidence" value="ECO:0007669"/>
    <property type="project" value="UniProtKB-SubCell"/>
</dbReference>
<evidence type="ECO:0000256" key="5">
    <source>
        <dbReference type="ARBA" id="ARBA00022989"/>
    </source>
</evidence>
<protein>
    <submittedName>
        <fullName evidence="9">MFS transporter, DHA2 family, multidrug resistance protein</fullName>
    </submittedName>
</protein>
<evidence type="ECO:0000256" key="2">
    <source>
        <dbReference type="ARBA" id="ARBA00022448"/>
    </source>
</evidence>
<keyword evidence="10" id="KW-1185">Reference proteome</keyword>
<reference evidence="9" key="1">
    <citation type="submission" date="2016-10" db="EMBL/GenBank/DDBJ databases">
        <authorList>
            <person name="Varghese N."/>
            <person name="Submissions S."/>
        </authorList>
    </citation>
    <scope>NUCLEOTIDE SEQUENCE [LARGE SCALE GENOMIC DNA]</scope>
    <source>
        <strain evidence="9">DSM 22082</strain>
    </source>
</reference>
<accession>A0A1H1RT67</accession>
<feature type="transmembrane region" description="Helical" evidence="7">
    <location>
        <begin position="47"/>
        <end position="65"/>
    </location>
</feature>
<dbReference type="Proteomes" id="UP000199700">
    <property type="component" value="Chromosome"/>
</dbReference>
<dbReference type="PANTHER" id="PTHR42718">
    <property type="entry name" value="MAJOR FACILITATOR SUPERFAMILY MULTIDRUG TRANSPORTER MFSC"/>
    <property type="match status" value="1"/>
</dbReference>
<keyword evidence="2" id="KW-0813">Transport</keyword>
<feature type="transmembrane region" description="Helical" evidence="7">
    <location>
        <begin position="102"/>
        <end position="123"/>
    </location>
</feature>
<feature type="transmembrane region" description="Helical" evidence="7">
    <location>
        <begin position="264"/>
        <end position="283"/>
    </location>
</feature>
<comment type="subcellular location">
    <subcellularLocation>
        <location evidence="1">Cell membrane</location>
        <topology evidence="1">Multi-pass membrane protein</topology>
    </subcellularLocation>
</comment>
<keyword evidence="3" id="KW-1003">Cell membrane</keyword>
<dbReference type="EMBL" id="LT629739">
    <property type="protein sequence ID" value="SDS38927.1"/>
    <property type="molecule type" value="Genomic_DNA"/>
</dbReference>
<dbReference type="Gene3D" id="1.20.1720.10">
    <property type="entry name" value="Multidrug resistance protein D"/>
    <property type="match status" value="1"/>
</dbReference>
<dbReference type="PANTHER" id="PTHR42718:SF47">
    <property type="entry name" value="METHYL VIOLOGEN RESISTANCE PROTEIN SMVA"/>
    <property type="match status" value="1"/>
</dbReference>
<name>A0A1H1RT67_BRESA</name>
<keyword evidence="4 7" id="KW-0812">Transmembrane</keyword>
<evidence type="ECO:0000256" key="7">
    <source>
        <dbReference type="SAM" id="Phobius"/>
    </source>
</evidence>
<dbReference type="STRING" id="629680.SAMN04489751_1902"/>
<dbReference type="InterPro" id="IPR005828">
    <property type="entry name" value="MFS_sugar_transport-like"/>
</dbReference>
<evidence type="ECO:0000313" key="10">
    <source>
        <dbReference type="Proteomes" id="UP000199700"/>
    </source>
</evidence>
<organism evidence="9 10">
    <name type="scientific">Brevibacterium sandarakinum</name>
    <dbReference type="NCBI Taxonomy" id="629680"/>
    <lineage>
        <taxon>Bacteria</taxon>
        <taxon>Bacillati</taxon>
        <taxon>Actinomycetota</taxon>
        <taxon>Actinomycetes</taxon>
        <taxon>Micrococcales</taxon>
        <taxon>Brevibacteriaceae</taxon>
        <taxon>Brevibacterium</taxon>
    </lineage>
</organism>
<dbReference type="SUPFAM" id="SSF103473">
    <property type="entry name" value="MFS general substrate transporter"/>
    <property type="match status" value="1"/>
</dbReference>
<keyword evidence="5 7" id="KW-1133">Transmembrane helix</keyword>
<dbReference type="InterPro" id="IPR011701">
    <property type="entry name" value="MFS"/>
</dbReference>
<gene>
    <name evidence="9" type="ORF">SAMN04489751_1902</name>
</gene>
<evidence type="ECO:0000256" key="6">
    <source>
        <dbReference type="ARBA" id="ARBA00023136"/>
    </source>
</evidence>
<dbReference type="InterPro" id="IPR020846">
    <property type="entry name" value="MFS_dom"/>
</dbReference>
<dbReference type="Pfam" id="PF00083">
    <property type="entry name" value="Sugar_tr"/>
    <property type="match status" value="1"/>
</dbReference>